<dbReference type="Pfam" id="PF05822">
    <property type="entry name" value="UMPH-1"/>
    <property type="match status" value="1"/>
</dbReference>
<keyword evidence="8" id="KW-0546">Nucleotide metabolism</keyword>
<organism evidence="9">
    <name type="scientific">Schistosoma japonicum</name>
    <name type="common">Blood fluke</name>
    <dbReference type="NCBI Taxonomy" id="6182"/>
    <lineage>
        <taxon>Eukaryota</taxon>
        <taxon>Metazoa</taxon>
        <taxon>Spiralia</taxon>
        <taxon>Lophotrochozoa</taxon>
        <taxon>Platyhelminthes</taxon>
        <taxon>Trematoda</taxon>
        <taxon>Digenea</taxon>
        <taxon>Strigeidida</taxon>
        <taxon>Schistosomatoidea</taxon>
        <taxon>Schistosomatidae</taxon>
        <taxon>Schistosoma</taxon>
    </lineage>
</organism>
<dbReference type="GO" id="GO:0009117">
    <property type="term" value="P:nucleotide metabolic process"/>
    <property type="evidence" value="ECO:0007669"/>
    <property type="project" value="UniProtKB-KW"/>
</dbReference>
<dbReference type="GO" id="GO:0008253">
    <property type="term" value="F:5'-nucleotidase activity"/>
    <property type="evidence" value="ECO:0007669"/>
    <property type="project" value="UniProtKB-EC"/>
</dbReference>
<dbReference type="Gene3D" id="3.40.50.1000">
    <property type="entry name" value="HAD superfamily/HAD-like"/>
    <property type="match status" value="1"/>
</dbReference>
<dbReference type="SFLD" id="SFLDS00003">
    <property type="entry name" value="Haloacid_Dehalogenase"/>
    <property type="match status" value="1"/>
</dbReference>
<evidence type="ECO:0000256" key="5">
    <source>
        <dbReference type="ARBA" id="ARBA00022741"/>
    </source>
</evidence>
<name>C1L5E5_SCHJA</name>
<dbReference type="GO" id="GO:0000287">
    <property type="term" value="F:magnesium ion binding"/>
    <property type="evidence" value="ECO:0007669"/>
    <property type="project" value="InterPro"/>
</dbReference>
<accession>C1L5E5</accession>
<dbReference type="InterPro" id="IPR036412">
    <property type="entry name" value="HAD-like_sf"/>
</dbReference>
<dbReference type="AlphaFoldDB" id="C1L5E5"/>
<dbReference type="PANTHER" id="PTHR13045">
    <property type="entry name" value="5'-NUCLEOTIDASE"/>
    <property type="match status" value="1"/>
</dbReference>
<evidence type="ECO:0000256" key="3">
    <source>
        <dbReference type="ARBA" id="ARBA00012643"/>
    </source>
</evidence>
<evidence type="ECO:0000256" key="2">
    <source>
        <dbReference type="ARBA" id="ARBA00008389"/>
    </source>
</evidence>
<proteinExistence type="evidence at transcript level"/>
<dbReference type="Gene3D" id="1.10.150.340">
    <property type="entry name" value="Pyrimidine 5'-nucleotidase (UMPH-1), N-terminal domain"/>
    <property type="match status" value="1"/>
</dbReference>
<keyword evidence="6 9" id="KW-0378">Hydrolase</keyword>
<evidence type="ECO:0000313" key="9">
    <source>
        <dbReference type="EMBL" id="CAX69923.1"/>
    </source>
</evidence>
<dbReference type="EC" id="3.1.3.5" evidence="3"/>
<evidence type="ECO:0000256" key="7">
    <source>
        <dbReference type="ARBA" id="ARBA00022842"/>
    </source>
</evidence>
<dbReference type="InterPro" id="IPR023214">
    <property type="entry name" value="HAD_sf"/>
</dbReference>
<comment type="catalytic activity">
    <reaction evidence="1">
        <text>a ribonucleoside 5'-phosphate + H2O = a ribonucleoside + phosphate</text>
        <dbReference type="Rhea" id="RHEA:12484"/>
        <dbReference type="ChEBI" id="CHEBI:15377"/>
        <dbReference type="ChEBI" id="CHEBI:18254"/>
        <dbReference type="ChEBI" id="CHEBI:43474"/>
        <dbReference type="ChEBI" id="CHEBI:58043"/>
        <dbReference type="EC" id="3.1.3.5"/>
    </reaction>
</comment>
<reference evidence="9" key="2">
    <citation type="submission" date="2009-03" db="EMBL/GenBank/DDBJ databases">
        <authorList>
            <person name="Gang L."/>
        </authorList>
    </citation>
    <scope>NUCLEOTIDE SEQUENCE</scope>
    <source>
        <strain evidence="9">Anhui</strain>
    </source>
</reference>
<dbReference type="SUPFAM" id="SSF56784">
    <property type="entry name" value="HAD-like"/>
    <property type="match status" value="1"/>
</dbReference>
<keyword evidence="5" id="KW-0547">Nucleotide-binding</keyword>
<dbReference type="InterPro" id="IPR006434">
    <property type="entry name" value="Pyrimidine_nucleotidase_eu"/>
</dbReference>
<reference evidence="9" key="1">
    <citation type="journal article" date="2009" name="Nature">
        <title>The Schistosoma japonicum genome reveals features of host-parasite interplay.</title>
        <authorList>
            <person name="Liu F."/>
            <person name="Zhou Y."/>
            <person name="Wang Z.Q."/>
            <person name="Lu G."/>
            <person name="Zheng H."/>
            <person name="Brindley P.J."/>
            <person name="McManus D.P."/>
            <person name="Blair D."/>
            <person name="Zhang Q.H."/>
            <person name="Zhong Y."/>
            <person name="Wang S."/>
            <person name="Han Z.G."/>
            <person name="Chen Z."/>
        </authorList>
    </citation>
    <scope>NUCLEOTIDE SEQUENCE</scope>
    <source>
        <strain evidence="9">Anhui</strain>
    </source>
</reference>
<dbReference type="GO" id="GO:0005737">
    <property type="term" value="C:cytoplasm"/>
    <property type="evidence" value="ECO:0007669"/>
    <property type="project" value="InterPro"/>
</dbReference>
<evidence type="ECO:0000256" key="8">
    <source>
        <dbReference type="ARBA" id="ARBA00023080"/>
    </source>
</evidence>
<evidence type="ECO:0000256" key="4">
    <source>
        <dbReference type="ARBA" id="ARBA00022723"/>
    </source>
</evidence>
<dbReference type="GO" id="GO:0000166">
    <property type="term" value="F:nucleotide binding"/>
    <property type="evidence" value="ECO:0007669"/>
    <property type="project" value="UniProtKB-KW"/>
</dbReference>
<protein>
    <recommendedName>
        <fullName evidence="3">5'-nucleotidase</fullName>
        <ecNumber evidence="3">3.1.3.5</ecNumber>
    </recommendedName>
</protein>
<evidence type="ECO:0000256" key="1">
    <source>
        <dbReference type="ARBA" id="ARBA00000815"/>
    </source>
</evidence>
<sequence>MTLENKKSADCLFARCIYDNLKCMFEGNRLVHVSPILVNKLADFIYHGPEYVQVICDFDHTLSKYTHNAERVPVCHGLFIKNSRIPEVCRLRLKELSDFYSPFETSPDMYAYEKSCLMKEFWNLAHKALVDGNVSREDIDCCVMEGGIVLRNNVNVFVNKLNQLSIPIIIFSGGIGNVIETVLMSSGVSLDNVRVVSNFMDFNPEGRLVGFQDPIIHCCNKTYDVLRNTEYFETTLSKRMCILLIGDSASDANMVDDRQTFSCEEVVVIRIGFLNEENDEKLKLFSSLYDLILLSDETFDVPLFILSSIFNIDEVCNHEKKKKNFTNSNI</sequence>
<keyword evidence="4" id="KW-0479">Metal-binding</keyword>
<dbReference type="SFLD" id="SFLDG01128">
    <property type="entry name" value="C1.4:_5'-Nucleotidase_Like"/>
    <property type="match status" value="1"/>
</dbReference>
<dbReference type="PANTHER" id="PTHR13045:SF0">
    <property type="entry name" value="7-METHYLGUANOSINE PHOSPHATE-SPECIFIC 5'-NUCLEOTIDASE"/>
    <property type="match status" value="1"/>
</dbReference>
<dbReference type="EMBL" id="FN314190">
    <property type="protein sequence ID" value="CAX69923.1"/>
    <property type="molecule type" value="mRNA"/>
</dbReference>
<evidence type="ECO:0000256" key="6">
    <source>
        <dbReference type="ARBA" id="ARBA00022801"/>
    </source>
</evidence>
<comment type="similarity">
    <text evidence="2">Belongs to the pyrimidine 5'-nucleotidase family.</text>
</comment>
<keyword evidence="7" id="KW-0460">Magnesium</keyword>